<organism evidence="8 9">
    <name type="scientific">Chara braunii</name>
    <name type="common">Braun's stonewort</name>
    <dbReference type="NCBI Taxonomy" id="69332"/>
    <lineage>
        <taxon>Eukaryota</taxon>
        <taxon>Viridiplantae</taxon>
        <taxon>Streptophyta</taxon>
        <taxon>Charophyceae</taxon>
        <taxon>Charales</taxon>
        <taxon>Characeae</taxon>
        <taxon>Chara</taxon>
    </lineage>
</organism>
<dbReference type="InterPro" id="IPR001680">
    <property type="entry name" value="WD40_rpt"/>
</dbReference>
<feature type="compositionally biased region" description="Gly residues" evidence="5">
    <location>
        <begin position="1037"/>
        <end position="1046"/>
    </location>
</feature>
<dbReference type="Gramene" id="GBG65480">
    <property type="protein sequence ID" value="GBG65480"/>
    <property type="gene ID" value="CBR_g51075"/>
</dbReference>
<dbReference type="OrthoDB" id="408728at2759"/>
<dbReference type="Gene3D" id="1.25.40.470">
    <property type="match status" value="1"/>
</dbReference>
<dbReference type="PANTHER" id="PTHR24098">
    <property type="entry name" value="OUTER SEGMENT 5"/>
    <property type="match status" value="1"/>
</dbReference>
<evidence type="ECO:0000313" key="8">
    <source>
        <dbReference type="EMBL" id="GBG65480.1"/>
    </source>
</evidence>
<feature type="region of interest" description="Disordered" evidence="5">
    <location>
        <begin position="1022"/>
        <end position="1054"/>
    </location>
</feature>
<feature type="domain" description="IFT80/172/WDR35 TPR" evidence="7">
    <location>
        <begin position="883"/>
        <end position="1028"/>
    </location>
</feature>
<evidence type="ECO:0000256" key="1">
    <source>
        <dbReference type="ARBA" id="ARBA00004138"/>
    </source>
</evidence>
<dbReference type="InterPro" id="IPR056157">
    <property type="entry name" value="TPR_IFT80_172_dom"/>
</dbReference>
<feature type="region of interest" description="Disordered" evidence="5">
    <location>
        <begin position="227"/>
        <end position="268"/>
    </location>
</feature>
<dbReference type="InterPro" id="IPR056456">
    <property type="entry name" value="Beta-prop_IFT80_2nd"/>
</dbReference>
<comment type="caution">
    <text evidence="8">The sequence shown here is derived from an EMBL/GenBank/DDBJ whole genome shotgun (WGS) entry which is preliminary data.</text>
</comment>
<evidence type="ECO:0000259" key="7">
    <source>
        <dbReference type="Pfam" id="PF23387"/>
    </source>
</evidence>
<dbReference type="Pfam" id="PF23387">
    <property type="entry name" value="TPR_IFT80_172"/>
    <property type="match status" value="1"/>
</dbReference>
<evidence type="ECO:0000313" key="9">
    <source>
        <dbReference type="Proteomes" id="UP000265515"/>
    </source>
</evidence>
<reference evidence="8 9" key="1">
    <citation type="journal article" date="2018" name="Cell">
        <title>The Chara Genome: Secondary Complexity and Implications for Plant Terrestrialization.</title>
        <authorList>
            <person name="Nishiyama T."/>
            <person name="Sakayama H."/>
            <person name="Vries J.D."/>
            <person name="Buschmann H."/>
            <person name="Saint-Marcoux D."/>
            <person name="Ullrich K.K."/>
            <person name="Haas F.B."/>
            <person name="Vanderstraeten L."/>
            <person name="Becker D."/>
            <person name="Lang D."/>
            <person name="Vosolsobe S."/>
            <person name="Rombauts S."/>
            <person name="Wilhelmsson P.K.I."/>
            <person name="Janitza P."/>
            <person name="Kern R."/>
            <person name="Heyl A."/>
            <person name="Rumpler F."/>
            <person name="Villalobos L.I.A.C."/>
            <person name="Clay J.M."/>
            <person name="Skokan R."/>
            <person name="Toyoda A."/>
            <person name="Suzuki Y."/>
            <person name="Kagoshima H."/>
            <person name="Schijlen E."/>
            <person name="Tajeshwar N."/>
            <person name="Catarino B."/>
            <person name="Hetherington A.J."/>
            <person name="Saltykova A."/>
            <person name="Bonnot C."/>
            <person name="Breuninger H."/>
            <person name="Symeonidi A."/>
            <person name="Radhakrishnan G.V."/>
            <person name="Van Nieuwerburgh F."/>
            <person name="Deforce D."/>
            <person name="Chang C."/>
            <person name="Karol K.G."/>
            <person name="Hedrich R."/>
            <person name="Ulvskov P."/>
            <person name="Glockner G."/>
            <person name="Delwiche C.F."/>
            <person name="Petrasek J."/>
            <person name="Van de Peer Y."/>
            <person name="Friml J."/>
            <person name="Beilby M."/>
            <person name="Dolan L."/>
            <person name="Kohara Y."/>
            <person name="Sugano S."/>
            <person name="Fujiyama A."/>
            <person name="Delaux P.-M."/>
            <person name="Quint M."/>
            <person name="TheiBen G."/>
            <person name="Hagemann M."/>
            <person name="Harholt J."/>
            <person name="Dunand C."/>
            <person name="Zachgo S."/>
            <person name="Langdale J."/>
            <person name="Maumus F."/>
            <person name="Straeten D.V.D."/>
            <person name="Gould S.B."/>
            <person name="Rensing S.A."/>
        </authorList>
    </citation>
    <scope>NUCLEOTIDE SEQUENCE [LARGE SCALE GENOMIC DNA]</scope>
    <source>
        <strain evidence="8 9">S276</strain>
    </source>
</reference>
<comment type="subcellular location">
    <subcellularLocation>
        <location evidence="1">Cell projection</location>
        <location evidence="1">Cilium</location>
    </subcellularLocation>
</comment>
<keyword evidence="3" id="KW-0966">Cell projection</keyword>
<dbReference type="Pfam" id="PF23335">
    <property type="entry name" value="Beta-prop_IFT80_2nd"/>
    <property type="match status" value="1"/>
</dbReference>
<keyword evidence="2" id="KW-0969">Cilium</keyword>
<dbReference type="Gene3D" id="2.130.10.10">
    <property type="entry name" value="YVTN repeat-like/Quinoprotein amine dehydrogenase"/>
    <property type="match status" value="2"/>
</dbReference>
<dbReference type="SUPFAM" id="SSF50978">
    <property type="entry name" value="WD40 repeat-like"/>
    <property type="match status" value="2"/>
</dbReference>
<keyword evidence="4" id="KW-0853">WD repeat</keyword>
<dbReference type="InterPro" id="IPR036322">
    <property type="entry name" value="WD40_repeat_dom_sf"/>
</dbReference>
<name>A0A388K5Z8_CHABU</name>
<dbReference type="FunFam" id="2.130.10.10:FF:000463">
    <property type="entry name" value="intraflagellar transport protein 80 homolog"/>
    <property type="match status" value="1"/>
</dbReference>
<dbReference type="GO" id="GO:0005929">
    <property type="term" value="C:cilium"/>
    <property type="evidence" value="ECO:0007669"/>
    <property type="project" value="UniProtKB-SubCell"/>
</dbReference>
<accession>A0A388K5Z8</accession>
<feature type="repeat" description="WD" evidence="4">
    <location>
        <begin position="457"/>
        <end position="490"/>
    </location>
</feature>
<feature type="compositionally biased region" description="Basic and acidic residues" evidence="5">
    <location>
        <begin position="243"/>
        <end position="263"/>
    </location>
</feature>
<dbReference type="SMART" id="SM00320">
    <property type="entry name" value="WD40"/>
    <property type="match status" value="7"/>
</dbReference>
<keyword evidence="9" id="KW-1185">Reference proteome</keyword>
<dbReference type="EMBL" id="BFEA01000062">
    <property type="protein sequence ID" value="GBG65480.1"/>
    <property type="molecule type" value="Genomic_DNA"/>
</dbReference>
<feature type="region of interest" description="Disordered" evidence="5">
    <location>
        <begin position="60"/>
        <end position="84"/>
    </location>
</feature>
<protein>
    <submittedName>
        <fullName evidence="8">Uncharacterized protein</fullName>
    </submittedName>
</protein>
<feature type="domain" description="IFT80 second beta-propeller" evidence="6">
    <location>
        <begin position="574"/>
        <end position="855"/>
    </location>
</feature>
<feature type="region of interest" description="Disordered" evidence="5">
    <location>
        <begin position="189"/>
        <end position="215"/>
    </location>
</feature>
<proteinExistence type="predicted"/>
<dbReference type="Proteomes" id="UP000265515">
    <property type="component" value="Unassembled WGS sequence"/>
</dbReference>
<evidence type="ECO:0000256" key="3">
    <source>
        <dbReference type="ARBA" id="ARBA00023273"/>
    </source>
</evidence>
<dbReference type="STRING" id="69332.A0A388K5Z8"/>
<gene>
    <name evidence="8" type="ORF">CBR_g51075</name>
</gene>
<dbReference type="AlphaFoldDB" id="A0A388K5Z8"/>
<dbReference type="PROSITE" id="PS50082">
    <property type="entry name" value="WD_REPEATS_2"/>
    <property type="match status" value="2"/>
</dbReference>
<sequence length="1054" mass="115719">MTGWQFNSGLCDVQAVFTRTEGQRRPPADIDVVNFKDITLSEQAGRQFDSQMYHRIHVYSHRSDGQDQDQDPEQQHELSAGANSRPGAELGSMIAMLGPWSAGGGGAIRLIALPGPLIAAPGPLIAVPGSLKAAPSPLIALAAVPGPLIAAPGAVIAVPGPVIAVLIAPGPLLAAPGPLLAAPGGSTAGGVGGIRPRPCRPTPRGVALSESSCSSPSCFFCCRPQNHNERDQSSRNKSKSRIRTREQDQDREQNHSSSRRGERQGGGGGAVVSFASFAAIRPVLEKRDQLVAAVGWNSSNELYSCSDDRTVHKWNMNGEAMGKACEIDSYYTDMHWYPSGSKRQQSGPGTDVFVVSCTDGSFRIIAKNGREEKRVDAHKGAVIALRWNYEGTALASAGEDGMVKVWSRSGMLRSTLAQTENTVYSVAWSSDSDQLLFSTGRDLVIKPLQPSSKQMQWKAHEGPVLKVDWNPVNHLIVSGGEDCLYKVWDIYGRLLYQSAPADYGITAVTWCPNGELFAVGSFNALILCDKTGWTYSRHKPNSGSLSNIAWTLDGTQLAAAGGNGSLVFGQLIGRKIEWKRITATIEDTNRILIQDVLTETVEELDFRDRVIKASLGCDHLVVATATQCCIFSTSNWNTPHIFDIKDTVLMILQSQRHFLMIDSFSGLQLFTYEGRQVCNPRFQGLRTEFLNEQSVSLANEILAVIDTSDYKSIRLFDTSMGKFLGEHLSHSMEIVEIAVNQTGSLVDKKLVFIDRNRDLYITPVLKPALVKLTTMVDSAAWNDGTDMLAAMADQKMVVWYYPNVVYVDNDLLPRTKYTKDGSELGKLARIVSFFGCRCVIRRIDGALVTVSVSPYPLILYEQVHANRWEQATRLCRSVKDNSLWACLAAIAINAKQLDAAEAAFAAIDEIDRLQFVIHIKDIPSEEGRNAELALFARRPEEAESILLQAGLTYRAIQMNIRLYNWDRALELAVNYKTHIDTVLLRRAQYLNRIQRAESNPRFLQYMQHVTVDEDKVKLKVEAEKEKERRRSAVLGGHRAGGGGGAAGYPPPSPG</sequence>
<dbReference type="FunFam" id="1.25.40.470:FF:000007">
    <property type="entry name" value="Intraflagellar transport 80 homolog (Chlamydomonas)"/>
    <property type="match status" value="1"/>
</dbReference>
<dbReference type="PANTHER" id="PTHR24098:SF0">
    <property type="entry name" value="OUTER SEGMENT 5"/>
    <property type="match status" value="1"/>
</dbReference>
<evidence type="ECO:0000259" key="6">
    <source>
        <dbReference type="Pfam" id="PF23335"/>
    </source>
</evidence>
<dbReference type="GO" id="GO:0030992">
    <property type="term" value="C:intraciliary transport particle B"/>
    <property type="evidence" value="ECO:0007669"/>
    <property type="project" value="TreeGrafter"/>
</dbReference>
<evidence type="ECO:0000256" key="4">
    <source>
        <dbReference type="PROSITE-ProRule" id="PRU00221"/>
    </source>
</evidence>
<dbReference type="Pfam" id="PF00400">
    <property type="entry name" value="WD40"/>
    <property type="match status" value="2"/>
</dbReference>
<dbReference type="PROSITE" id="PS50294">
    <property type="entry name" value="WD_REPEATS_REGION"/>
    <property type="match status" value="2"/>
</dbReference>
<dbReference type="InterPro" id="IPR015943">
    <property type="entry name" value="WD40/YVTN_repeat-like_dom_sf"/>
</dbReference>
<feature type="repeat" description="WD" evidence="4">
    <location>
        <begin position="375"/>
        <end position="407"/>
    </location>
</feature>
<evidence type="ECO:0000256" key="5">
    <source>
        <dbReference type="SAM" id="MobiDB-lite"/>
    </source>
</evidence>
<evidence type="ECO:0000256" key="2">
    <source>
        <dbReference type="ARBA" id="ARBA00023069"/>
    </source>
</evidence>
<dbReference type="OMA" id="WDAQGAN"/>
<dbReference type="GO" id="GO:0060271">
    <property type="term" value="P:cilium assembly"/>
    <property type="evidence" value="ECO:0007669"/>
    <property type="project" value="TreeGrafter"/>
</dbReference>